<dbReference type="AlphaFoldDB" id="A0A173MG57"/>
<dbReference type="OrthoDB" id="669122at2"/>
<evidence type="ECO:0000313" key="1">
    <source>
        <dbReference type="EMBL" id="SIT27448.1"/>
    </source>
</evidence>
<name>A0A173MG57_9BACT</name>
<dbReference type="EMBL" id="FTOR01000007">
    <property type="protein sequence ID" value="SIT27448.1"/>
    <property type="molecule type" value="Genomic_DNA"/>
</dbReference>
<sequence length="216" mass="24374">MKKYKDFIPKSDAELAVYAFGYKTNFRKMATLAIPHLTNDDIETHEAEVQHMIDLIYKIDIKKAELAGLVSEKNQAVSETVAKIRRMATYAKNGEARDSPEVAAAGLKCQAIRLELRDLRPTLTIKSNYDFIEIAFNKHHVLPIAIYSRKSGVAEWEFVSYATTSPYIDKRPPAIPGQPERREYQANYTDYQSCISQKSGIVSTVLMGGLKVIQPD</sequence>
<dbReference type="KEGG" id="fln:FLA_2594"/>
<keyword evidence="2" id="KW-1185">Reference proteome</keyword>
<dbReference type="RefSeq" id="WP_076380836.1">
    <property type="nucleotide sequence ID" value="NZ_AP017422.1"/>
</dbReference>
<dbReference type="Proteomes" id="UP000186917">
    <property type="component" value="Unassembled WGS sequence"/>
</dbReference>
<accession>A0A173MG57</accession>
<evidence type="ECO:0000313" key="2">
    <source>
        <dbReference type="Proteomes" id="UP000186917"/>
    </source>
</evidence>
<gene>
    <name evidence="1" type="ORF">SAMN05421788_107238</name>
</gene>
<proteinExistence type="predicted"/>
<reference evidence="2" key="1">
    <citation type="submission" date="2017-01" db="EMBL/GenBank/DDBJ databases">
        <authorList>
            <person name="Varghese N."/>
            <person name="Submissions S."/>
        </authorList>
    </citation>
    <scope>NUCLEOTIDE SEQUENCE [LARGE SCALE GENOMIC DNA]</scope>
    <source>
        <strain evidence="2">DSM 21054</strain>
    </source>
</reference>
<protein>
    <submittedName>
        <fullName evidence="1">Uncharacterized protein</fullName>
    </submittedName>
</protein>
<organism evidence="1 2">
    <name type="scientific">Filimonas lacunae</name>
    <dbReference type="NCBI Taxonomy" id="477680"/>
    <lineage>
        <taxon>Bacteria</taxon>
        <taxon>Pseudomonadati</taxon>
        <taxon>Bacteroidota</taxon>
        <taxon>Chitinophagia</taxon>
        <taxon>Chitinophagales</taxon>
        <taxon>Chitinophagaceae</taxon>
        <taxon>Filimonas</taxon>
    </lineage>
</organism>